<evidence type="ECO:0000256" key="1">
    <source>
        <dbReference type="SAM" id="MobiDB-lite"/>
    </source>
</evidence>
<keyword evidence="3" id="KW-1185">Reference proteome</keyword>
<dbReference type="RefSeq" id="XP_004830523.1">
    <property type="nucleotide sequence ID" value="XM_004830466.1"/>
</dbReference>
<feature type="region of interest" description="Disordered" evidence="1">
    <location>
        <begin position="507"/>
        <end position="531"/>
    </location>
</feature>
<evidence type="ECO:0000313" key="3">
    <source>
        <dbReference type="Proteomes" id="UP000031512"/>
    </source>
</evidence>
<dbReference type="AlphaFoldDB" id="L0AZ42"/>
<proteinExistence type="predicted"/>
<dbReference type="KEGG" id="beq:BEWA_002640"/>
<sequence length="585" mass="66176">MVAKQAPSHVYSVPIKGTEEEGYTAVHRNPDFVDKLLTHEDFFDGKIKTGGTPQTGFKDIRWCHTDVVVYYWNHDDANFCPLIVRLRKGRWPSYYYEYYKRDDVSSKTWKKYGIAKNVYSGLTKIVNDDVFKRVVTLNLSKTSGTYAFNGEENSDINKEIRITVSEQKNPEGFNKYTHRLVGSGPMRILGTKHKNKFINFKESTLTAQYYNAHVYYSKNDTGHDKPLMMELGISNDTYYRLDGEKWIRDLNIKSGTLKGALDKENGAHIIDTSKNQQYSCSSPGCGTQIKVESSDERDHNYTKRKHYIQASGKFSVSSFVGANGESQTGLSSPTDVKEVNVYFRDLSRDEPLLIFYESGGNRKCFKKVRGNDHEWKEVTRDVPTNSSDHAEIEKLLIEKSQQVTIKLEQVSSSSKTSYSSDNATIEIKTDISNAEVNGFSRITHTAKDNKTFTVKSVTHNSTQLNGITSDKPIDSITAFYANSDSKGTTPLLVELTVKETTKTTHEYYKRPDNGGNNTWTKLPGPDGKTDQLTEDKLKTELYRLKNKHISESSNVGKIAGRVTGGLIGVTIWKWPSIVSFIITRL</sequence>
<name>L0AZ42_THEEQ</name>
<protein>
    <submittedName>
        <fullName evidence="2">Uncharacterized protein</fullName>
    </submittedName>
</protein>
<organism evidence="2 3">
    <name type="scientific">Theileria equi strain WA</name>
    <dbReference type="NCBI Taxonomy" id="1537102"/>
    <lineage>
        <taxon>Eukaryota</taxon>
        <taxon>Sar</taxon>
        <taxon>Alveolata</taxon>
        <taxon>Apicomplexa</taxon>
        <taxon>Aconoidasida</taxon>
        <taxon>Piroplasmida</taxon>
        <taxon>Theileriidae</taxon>
        <taxon>Theileria</taxon>
    </lineage>
</organism>
<dbReference type="EMBL" id="CP001670">
    <property type="protein sequence ID" value="AFZ80857.1"/>
    <property type="molecule type" value="Genomic_DNA"/>
</dbReference>
<evidence type="ECO:0000313" key="2">
    <source>
        <dbReference type="EMBL" id="AFZ80857.1"/>
    </source>
</evidence>
<accession>L0AZ42</accession>
<dbReference type="eggNOG" id="KOG2675">
    <property type="taxonomic scope" value="Eukaryota"/>
</dbReference>
<dbReference type="Proteomes" id="UP000031512">
    <property type="component" value="Chromosome 3"/>
</dbReference>
<dbReference type="VEuPathDB" id="PiroplasmaDB:BEWA_002640"/>
<reference evidence="2 3" key="1">
    <citation type="journal article" date="2012" name="BMC Genomics">
        <title>Comparative genomic analysis and phylogenetic position of Theileria equi.</title>
        <authorList>
            <person name="Kappmeyer L.S."/>
            <person name="Thiagarajan M."/>
            <person name="Herndon D.R."/>
            <person name="Ramsay J.D."/>
            <person name="Caler E."/>
            <person name="Djikeng A."/>
            <person name="Gillespie J.J."/>
            <person name="Lau A.O."/>
            <person name="Roalson E.H."/>
            <person name="Silva J.C."/>
            <person name="Silva M.G."/>
            <person name="Suarez C.E."/>
            <person name="Ueti M.W."/>
            <person name="Nene V.M."/>
            <person name="Mealey R.H."/>
            <person name="Knowles D.P."/>
            <person name="Brayton K.A."/>
        </authorList>
    </citation>
    <scope>NUCLEOTIDE SEQUENCE [LARGE SCALE GENOMIC DNA]</scope>
    <source>
        <strain evidence="2 3">WA</strain>
    </source>
</reference>
<dbReference type="GeneID" id="15804825"/>
<dbReference type="STRING" id="1537102.L0AZ42"/>
<gene>
    <name evidence="2" type="ORF">BEWA_002640</name>
</gene>